<accession>A0A1B7W1J7</accession>
<dbReference type="Proteomes" id="UP000092382">
    <property type="component" value="Unassembled WGS sequence"/>
</dbReference>
<evidence type="ECO:0000313" key="3">
    <source>
        <dbReference type="Proteomes" id="UP000092382"/>
    </source>
</evidence>
<evidence type="ECO:0000256" key="1">
    <source>
        <dbReference type="SAM" id="Phobius"/>
    </source>
</evidence>
<protein>
    <submittedName>
        <fullName evidence="2">Uncharacterized protein</fullName>
    </submittedName>
</protein>
<keyword evidence="1" id="KW-0472">Membrane</keyword>
<name>A0A1B7W1J7_APHFL</name>
<keyword evidence="1" id="KW-1133">Transmembrane helix</keyword>
<sequence>MISGQDVRTTRNFWVFFLIGSPLLSAIYGREENLLTVSDLYVIIIETKDMKVSIKLNSSNFSKVTK</sequence>
<dbReference type="AlphaFoldDB" id="A0A1B7W1J7"/>
<gene>
    <name evidence="2" type="ORF">AN481_01540</name>
</gene>
<reference evidence="2 3" key="1">
    <citation type="submission" date="2015-09" db="EMBL/GenBank/DDBJ databases">
        <title>Whole genome shotgun sequence assembly of Aphanizomenon flos-aquae UKL13.</title>
        <authorList>
            <person name="Driscoll C."/>
        </authorList>
    </citation>
    <scope>NUCLEOTIDE SEQUENCE [LARGE SCALE GENOMIC DNA]</scope>
    <source>
        <strain evidence="2">MDT13</strain>
    </source>
</reference>
<keyword evidence="1" id="KW-0812">Transmembrane</keyword>
<organism evidence="2 3">
    <name type="scientific">Aphanizomenon flos-aquae LD13</name>
    <dbReference type="NCBI Taxonomy" id="1710894"/>
    <lineage>
        <taxon>Bacteria</taxon>
        <taxon>Bacillati</taxon>
        <taxon>Cyanobacteriota</taxon>
        <taxon>Cyanophyceae</taxon>
        <taxon>Nostocales</taxon>
        <taxon>Aphanizomenonaceae</taxon>
        <taxon>Aphanizomenon</taxon>
    </lineage>
</organism>
<evidence type="ECO:0000313" key="2">
    <source>
        <dbReference type="EMBL" id="OBQ27154.1"/>
    </source>
</evidence>
<dbReference type="PATRIC" id="fig|1710894.3.peg.3942"/>
<proteinExistence type="predicted"/>
<comment type="caution">
    <text evidence="2">The sequence shown here is derived from an EMBL/GenBank/DDBJ whole genome shotgun (WGS) entry which is preliminary data.</text>
</comment>
<feature type="transmembrane region" description="Helical" evidence="1">
    <location>
        <begin position="12"/>
        <end position="29"/>
    </location>
</feature>
<dbReference type="EMBL" id="LJOY01000003">
    <property type="protein sequence ID" value="OBQ27154.1"/>
    <property type="molecule type" value="Genomic_DNA"/>
</dbReference>